<dbReference type="Proteomes" id="UP000251047">
    <property type="component" value="Unassembled WGS sequence"/>
</dbReference>
<dbReference type="SUPFAM" id="SSF54184">
    <property type="entry name" value="Penicillin-binding protein 2x (pbp-2x), c-terminal domain"/>
    <property type="match status" value="1"/>
</dbReference>
<dbReference type="CDD" id="cd06577">
    <property type="entry name" value="PASTA_pknB"/>
    <property type="match status" value="1"/>
</dbReference>
<dbReference type="InterPro" id="IPR005543">
    <property type="entry name" value="PASTA_dom"/>
</dbReference>
<comment type="caution">
    <text evidence="3">The sequence shown here is derived from an EMBL/GenBank/DDBJ whole genome shotgun (WGS) entry which is preliminary data.</text>
</comment>
<evidence type="ECO:0000313" key="4">
    <source>
        <dbReference type="Proteomes" id="UP000251047"/>
    </source>
</evidence>
<feature type="domain" description="PASTA" evidence="2">
    <location>
        <begin position="153"/>
        <end position="213"/>
    </location>
</feature>
<accession>A0A364V9L8</accession>
<gene>
    <name evidence="3" type="ORF">CWC39_09105</name>
</gene>
<sequence>MVADIWALRGSAQRPRNGIFPGHPDNRTSRFSRAHPAAVRQRHSASHILSVTPGGGEKTRRGGEVTIVVSQGRPTVPDTVPERSLEEMQTLLEQRSLRHTLGPSLYGSTLPEGKIALLDPPSGTKVDTDTVVTIRLSGGSANAASTSSTGGQGSAATSLPRVIGQSGNRARSSLEALGLHVTVEGGSSGVVISQEPQAGARVQPGEHVTIRTL</sequence>
<feature type="compositionally biased region" description="Low complexity" evidence="1">
    <location>
        <begin position="140"/>
        <end position="158"/>
    </location>
</feature>
<organism evidence="3 4">
    <name type="scientific">Corynebacterium heidelbergense</name>
    <dbReference type="NCBI Taxonomy" id="2055947"/>
    <lineage>
        <taxon>Bacteria</taxon>
        <taxon>Bacillati</taxon>
        <taxon>Actinomycetota</taxon>
        <taxon>Actinomycetes</taxon>
        <taxon>Mycobacteriales</taxon>
        <taxon>Corynebacteriaceae</taxon>
        <taxon>Corynebacterium</taxon>
    </lineage>
</organism>
<dbReference type="OrthoDB" id="9762169at2"/>
<reference evidence="3 4" key="1">
    <citation type="journal article" date="2018" name="Syst. Appl. Microbiol.">
        <title>Corynebacterium heidelbergense sp. nov., isolated from the preen glands of Egyptian geese (Alopochen aegyptiacus).</title>
        <authorList>
            <person name="Braun M.S."/>
            <person name="Wang E."/>
            <person name="Zimmermann S."/>
            <person name="Wink M."/>
        </authorList>
    </citation>
    <scope>NUCLEOTIDE SEQUENCE [LARGE SCALE GENOMIC DNA]</scope>
    <source>
        <strain evidence="3 4">DSM 104638</strain>
    </source>
</reference>
<dbReference type="EMBL" id="PHQP01000089">
    <property type="protein sequence ID" value="RAV33321.1"/>
    <property type="molecule type" value="Genomic_DNA"/>
</dbReference>
<evidence type="ECO:0000256" key="1">
    <source>
        <dbReference type="SAM" id="MobiDB-lite"/>
    </source>
</evidence>
<dbReference type="Gene3D" id="3.30.10.20">
    <property type="match status" value="2"/>
</dbReference>
<protein>
    <recommendedName>
        <fullName evidence="2">PASTA domain-containing protein</fullName>
    </recommendedName>
</protein>
<evidence type="ECO:0000313" key="3">
    <source>
        <dbReference type="EMBL" id="RAV33321.1"/>
    </source>
</evidence>
<dbReference type="Pfam" id="PF03793">
    <property type="entry name" value="PASTA"/>
    <property type="match status" value="1"/>
</dbReference>
<proteinExistence type="predicted"/>
<feature type="region of interest" description="Disordered" evidence="1">
    <location>
        <begin position="140"/>
        <end position="159"/>
    </location>
</feature>
<dbReference type="AlphaFoldDB" id="A0A364V9L8"/>
<name>A0A364V9L8_9CORY</name>
<dbReference type="SMART" id="SM00740">
    <property type="entry name" value="PASTA"/>
    <property type="match status" value="2"/>
</dbReference>
<evidence type="ECO:0000259" key="2">
    <source>
        <dbReference type="PROSITE" id="PS51178"/>
    </source>
</evidence>
<dbReference type="PROSITE" id="PS51178">
    <property type="entry name" value="PASTA"/>
    <property type="match status" value="2"/>
</dbReference>
<feature type="domain" description="PASTA" evidence="2">
    <location>
        <begin position="72"/>
        <end position="138"/>
    </location>
</feature>